<dbReference type="AlphaFoldDB" id="A0AAE2W1F3"/>
<dbReference type="Gene3D" id="3.30.70.100">
    <property type="match status" value="1"/>
</dbReference>
<keyword evidence="2" id="KW-0503">Monooxygenase</keyword>
<dbReference type="PROSITE" id="PS51725">
    <property type="entry name" value="ABM"/>
    <property type="match status" value="1"/>
</dbReference>
<gene>
    <name evidence="2" type="ORF">JQV55_19330</name>
</gene>
<dbReference type="RefSeq" id="WP_203243463.1">
    <property type="nucleotide sequence ID" value="NZ_CANKZB010000002.1"/>
</dbReference>
<dbReference type="InterPro" id="IPR050744">
    <property type="entry name" value="AI-2_Isomerase_LsrG"/>
</dbReference>
<evidence type="ECO:0000259" key="1">
    <source>
        <dbReference type="PROSITE" id="PS51725"/>
    </source>
</evidence>
<keyword evidence="2" id="KW-0560">Oxidoreductase</keyword>
<dbReference type="Proteomes" id="UP000732193">
    <property type="component" value="Unassembled WGS sequence"/>
</dbReference>
<dbReference type="InterPro" id="IPR011008">
    <property type="entry name" value="Dimeric_a/b-barrel"/>
</dbReference>
<proteinExistence type="predicted"/>
<sequence length="99" mass="11399">MLILMGHIYLDPSEAVDFIADTRDFVANTQKLEGCLFYSIALDDQATGRVLTVERWKDQDALTAHTQRPEMAEVMGKWMSRIKMDIQKYDASNERDLTN</sequence>
<dbReference type="PANTHER" id="PTHR33336:SF3">
    <property type="entry name" value="ABM DOMAIN-CONTAINING PROTEIN"/>
    <property type="match status" value="1"/>
</dbReference>
<organism evidence="2 3">
    <name type="scientific">Sulfitobacter geojensis</name>
    <dbReference type="NCBI Taxonomy" id="1342299"/>
    <lineage>
        <taxon>Bacteria</taxon>
        <taxon>Pseudomonadati</taxon>
        <taxon>Pseudomonadota</taxon>
        <taxon>Alphaproteobacteria</taxon>
        <taxon>Rhodobacterales</taxon>
        <taxon>Roseobacteraceae</taxon>
        <taxon>Sulfitobacter</taxon>
    </lineage>
</organism>
<dbReference type="GO" id="GO:0004497">
    <property type="term" value="F:monooxygenase activity"/>
    <property type="evidence" value="ECO:0007669"/>
    <property type="project" value="UniProtKB-KW"/>
</dbReference>
<dbReference type="PANTHER" id="PTHR33336">
    <property type="entry name" value="QUINOL MONOOXYGENASE YGIN-RELATED"/>
    <property type="match status" value="1"/>
</dbReference>
<dbReference type="SUPFAM" id="SSF54909">
    <property type="entry name" value="Dimeric alpha+beta barrel"/>
    <property type="match status" value="1"/>
</dbReference>
<reference evidence="2 3" key="1">
    <citation type="submission" date="2021-01" db="EMBL/GenBank/DDBJ databases">
        <title>Diatom-associated Roseobacters Show Island Model of Population Structure.</title>
        <authorList>
            <person name="Qu L."/>
            <person name="Feng X."/>
            <person name="Chen Y."/>
            <person name="Li L."/>
            <person name="Wang X."/>
            <person name="Hu Z."/>
            <person name="Wang H."/>
            <person name="Luo H."/>
        </authorList>
    </citation>
    <scope>NUCLEOTIDE SEQUENCE [LARGE SCALE GENOMIC DNA]</scope>
    <source>
        <strain evidence="2 3">TR60-84</strain>
    </source>
</reference>
<comment type="caution">
    <text evidence="2">The sequence shown here is derived from an EMBL/GenBank/DDBJ whole genome shotgun (WGS) entry which is preliminary data.</text>
</comment>
<accession>A0AAE2W1F3</accession>
<evidence type="ECO:0000313" key="2">
    <source>
        <dbReference type="EMBL" id="MBM1715731.1"/>
    </source>
</evidence>
<feature type="domain" description="ABM" evidence="1">
    <location>
        <begin position="2"/>
        <end position="90"/>
    </location>
</feature>
<dbReference type="Pfam" id="PF03992">
    <property type="entry name" value="ABM"/>
    <property type="match status" value="1"/>
</dbReference>
<evidence type="ECO:0000313" key="3">
    <source>
        <dbReference type="Proteomes" id="UP000732193"/>
    </source>
</evidence>
<dbReference type="InterPro" id="IPR007138">
    <property type="entry name" value="ABM_dom"/>
</dbReference>
<dbReference type="EMBL" id="JAFBRM010000008">
    <property type="protein sequence ID" value="MBM1715731.1"/>
    <property type="molecule type" value="Genomic_DNA"/>
</dbReference>
<name>A0AAE2W1F3_9RHOB</name>
<protein>
    <submittedName>
        <fullName evidence="2">Antibiotic biosynthesis monooxygenase</fullName>
    </submittedName>
</protein>
<keyword evidence="3" id="KW-1185">Reference proteome</keyword>